<keyword evidence="6" id="KW-1185">Reference proteome</keyword>
<dbReference type="CDD" id="cd18610">
    <property type="entry name" value="GH130_BT3780-like"/>
    <property type="match status" value="1"/>
</dbReference>
<keyword evidence="5" id="KW-0378">Hydrolase</keyword>
<feature type="chain" id="PRO_5030932233" evidence="4">
    <location>
        <begin position="22"/>
        <end position="369"/>
    </location>
</feature>
<keyword evidence="2" id="KW-0808">Transferase</keyword>
<dbReference type="GO" id="GO:0016757">
    <property type="term" value="F:glycosyltransferase activity"/>
    <property type="evidence" value="ECO:0007669"/>
    <property type="project" value="UniProtKB-KW"/>
</dbReference>
<dbReference type="Proteomes" id="UP000568106">
    <property type="component" value="Unassembled WGS sequence"/>
</dbReference>
<gene>
    <name evidence="5" type="ORF">HDF09_001637</name>
</gene>
<comment type="caution">
    <text evidence="5">The sequence shown here is derived from an EMBL/GenBank/DDBJ whole genome shotgun (WGS) entry which is preliminary data.</text>
</comment>
<comment type="similarity">
    <text evidence="3">Belongs to the glycosyl hydrolase 130 family.</text>
</comment>
<dbReference type="SUPFAM" id="SSF75005">
    <property type="entry name" value="Arabinanase/levansucrase/invertase"/>
    <property type="match status" value="1"/>
</dbReference>
<evidence type="ECO:0000256" key="3">
    <source>
        <dbReference type="ARBA" id="ARBA00024356"/>
    </source>
</evidence>
<protein>
    <submittedName>
        <fullName evidence="5">GH43/DUF377 family glycosyl hydrolase</fullName>
    </submittedName>
</protein>
<evidence type="ECO:0000256" key="4">
    <source>
        <dbReference type="SAM" id="SignalP"/>
    </source>
</evidence>
<organism evidence="5 6">
    <name type="scientific">Tunturiibacter empetritectus</name>
    <dbReference type="NCBI Taxonomy" id="3069691"/>
    <lineage>
        <taxon>Bacteria</taxon>
        <taxon>Pseudomonadati</taxon>
        <taxon>Acidobacteriota</taxon>
        <taxon>Terriglobia</taxon>
        <taxon>Terriglobales</taxon>
        <taxon>Acidobacteriaceae</taxon>
        <taxon>Tunturiibacter</taxon>
    </lineage>
</organism>
<evidence type="ECO:0000256" key="2">
    <source>
        <dbReference type="ARBA" id="ARBA00022679"/>
    </source>
</evidence>
<feature type="signal peptide" evidence="4">
    <location>
        <begin position="1"/>
        <end position="21"/>
    </location>
</feature>
<dbReference type="InterPro" id="IPR023296">
    <property type="entry name" value="Glyco_hydro_beta-prop_sf"/>
</dbReference>
<proteinExistence type="inferred from homology"/>
<dbReference type="Gene3D" id="2.115.10.20">
    <property type="entry name" value="Glycosyl hydrolase domain, family 43"/>
    <property type="match status" value="1"/>
</dbReference>
<dbReference type="InterPro" id="IPR007184">
    <property type="entry name" value="Mannoside_phosphorylase"/>
</dbReference>
<dbReference type="PANTHER" id="PTHR34106:SF5">
    <property type="entry name" value="GLYCOSIDASE"/>
    <property type="match status" value="1"/>
</dbReference>
<dbReference type="PIRSF" id="PIRSF016202">
    <property type="entry name" value="PH1107"/>
    <property type="match status" value="1"/>
</dbReference>
<dbReference type="AlphaFoldDB" id="A0A7W8IH15"/>
<evidence type="ECO:0000313" key="5">
    <source>
        <dbReference type="EMBL" id="MBB5316968.1"/>
    </source>
</evidence>
<evidence type="ECO:0000313" key="6">
    <source>
        <dbReference type="Proteomes" id="UP000568106"/>
    </source>
</evidence>
<dbReference type="EMBL" id="JACHDY010000002">
    <property type="protein sequence ID" value="MBB5316968.1"/>
    <property type="molecule type" value="Genomic_DNA"/>
</dbReference>
<sequence length="369" mass="40389">MKTVCVVILAATLFVANVLQAQSAAIWEIGPFTRPANGTPVITPRPQSTFTDPVLGAPVPWEALHTFNPAAIVRNGKVYVLYRAEDNSGTMQIGEHTSRLGLAESKDGIHFIRRPEPVFYPSKDEQQSREWPGGVEDPRIVETPEGNYVLTYTQWNRSTYSVGIATSDDLTHWVKHGPAFTGASSGKYDQLKYKSAGIVTRLDNGRLIAAKINGKFWMYWGEGAIHLAASTDLIHWSPIENAQGDSIEILLPRPLHFDSTFPETGPPPVLTARGIVVLYNGKNSATEGDPDLGPNAYAAGEALFSDSDPAHLIEQTEHPVLKPTMPYEKTGQYAAGTTFAEGLVYFHSRWFLYYGCADSLVSVATAPNK</sequence>
<evidence type="ECO:0000256" key="1">
    <source>
        <dbReference type="ARBA" id="ARBA00022676"/>
    </source>
</evidence>
<accession>A0A7W8IH15</accession>
<keyword evidence="1" id="KW-0328">Glycosyltransferase</keyword>
<dbReference type="Pfam" id="PF04041">
    <property type="entry name" value="Glyco_hydro_130"/>
    <property type="match status" value="1"/>
</dbReference>
<dbReference type="PANTHER" id="PTHR34106">
    <property type="entry name" value="GLYCOSIDASE"/>
    <property type="match status" value="1"/>
</dbReference>
<reference evidence="5" key="1">
    <citation type="submission" date="2020-08" db="EMBL/GenBank/DDBJ databases">
        <title>Genomic Encyclopedia of Type Strains, Phase IV (KMG-V): Genome sequencing to study the core and pangenomes of soil and plant-associated prokaryotes.</title>
        <authorList>
            <person name="Whitman W."/>
        </authorList>
    </citation>
    <scope>NUCLEOTIDE SEQUENCE [LARGE SCALE GENOMIC DNA]</scope>
    <source>
        <strain evidence="5">M8UP27</strain>
    </source>
</reference>
<dbReference type="GO" id="GO:0016787">
    <property type="term" value="F:hydrolase activity"/>
    <property type="evidence" value="ECO:0007669"/>
    <property type="project" value="UniProtKB-KW"/>
</dbReference>
<keyword evidence="4" id="KW-0732">Signal</keyword>
<name>A0A7W8IH15_9BACT</name>